<dbReference type="Proteomes" id="UP000800082">
    <property type="component" value="Unassembled WGS sequence"/>
</dbReference>
<name>A0A6A5RX40_9PLEO</name>
<accession>A0A6A5RX40</accession>
<proteinExistence type="predicted"/>
<evidence type="ECO:0000313" key="2">
    <source>
        <dbReference type="EMBL" id="KAF1932412.1"/>
    </source>
</evidence>
<reference evidence="2" key="1">
    <citation type="journal article" date="2020" name="Stud. Mycol.">
        <title>101 Dothideomycetes genomes: a test case for predicting lifestyles and emergence of pathogens.</title>
        <authorList>
            <person name="Haridas S."/>
            <person name="Albert R."/>
            <person name="Binder M."/>
            <person name="Bloem J."/>
            <person name="Labutti K."/>
            <person name="Salamov A."/>
            <person name="Andreopoulos B."/>
            <person name="Baker S."/>
            <person name="Barry K."/>
            <person name="Bills G."/>
            <person name="Bluhm B."/>
            <person name="Cannon C."/>
            <person name="Castanera R."/>
            <person name="Culley D."/>
            <person name="Daum C."/>
            <person name="Ezra D."/>
            <person name="Gonzalez J."/>
            <person name="Henrissat B."/>
            <person name="Kuo A."/>
            <person name="Liang C."/>
            <person name="Lipzen A."/>
            <person name="Lutzoni F."/>
            <person name="Magnuson J."/>
            <person name="Mondo S."/>
            <person name="Nolan M."/>
            <person name="Ohm R."/>
            <person name="Pangilinan J."/>
            <person name="Park H.-J."/>
            <person name="Ramirez L."/>
            <person name="Alfaro M."/>
            <person name="Sun H."/>
            <person name="Tritt A."/>
            <person name="Yoshinaga Y."/>
            <person name="Zwiers L.-H."/>
            <person name="Turgeon B."/>
            <person name="Goodwin S."/>
            <person name="Spatafora J."/>
            <person name="Crous P."/>
            <person name="Grigoriev I."/>
        </authorList>
    </citation>
    <scope>NUCLEOTIDE SEQUENCE</scope>
    <source>
        <strain evidence="2">CBS 183.55</strain>
    </source>
</reference>
<dbReference type="EMBL" id="ML978959">
    <property type="protein sequence ID" value="KAF1932412.1"/>
    <property type="molecule type" value="Genomic_DNA"/>
</dbReference>
<dbReference type="PANTHER" id="PTHR38790">
    <property type="entry name" value="2EXR DOMAIN-CONTAINING PROTEIN-RELATED"/>
    <property type="match status" value="1"/>
</dbReference>
<evidence type="ECO:0000313" key="3">
    <source>
        <dbReference type="Proteomes" id="UP000800082"/>
    </source>
</evidence>
<dbReference type="PANTHER" id="PTHR38790:SF4">
    <property type="entry name" value="2EXR DOMAIN-CONTAINING PROTEIN"/>
    <property type="match status" value="1"/>
</dbReference>
<dbReference type="RefSeq" id="XP_033452660.1">
    <property type="nucleotide sequence ID" value="XM_033588146.1"/>
</dbReference>
<feature type="domain" description="DUF7730" evidence="1">
    <location>
        <begin position="57"/>
        <end position="180"/>
    </location>
</feature>
<dbReference type="InterPro" id="IPR056632">
    <property type="entry name" value="DUF7730"/>
</dbReference>
<gene>
    <name evidence="2" type="ORF">M421DRAFT_2041</name>
</gene>
<evidence type="ECO:0000259" key="1">
    <source>
        <dbReference type="Pfam" id="PF24864"/>
    </source>
</evidence>
<protein>
    <recommendedName>
        <fullName evidence="1">DUF7730 domain-containing protein</fullName>
    </recommendedName>
</protein>
<organism evidence="2 3">
    <name type="scientific">Didymella exigua CBS 183.55</name>
    <dbReference type="NCBI Taxonomy" id="1150837"/>
    <lineage>
        <taxon>Eukaryota</taxon>
        <taxon>Fungi</taxon>
        <taxon>Dikarya</taxon>
        <taxon>Ascomycota</taxon>
        <taxon>Pezizomycotina</taxon>
        <taxon>Dothideomycetes</taxon>
        <taxon>Pleosporomycetidae</taxon>
        <taxon>Pleosporales</taxon>
        <taxon>Pleosporineae</taxon>
        <taxon>Didymellaceae</taxon>
        <taxon>Didymella</taxon>
    </lineage>
</organism>
<dbReference type="AlphaFoldDB" id="A0A6A5RX40"/>
<sequence>MSVHSSLFYQNNSHFLRLPAEIRNMVYAYALGGNTWSMKTTQHPAGAFKARAENGVKHALSLLRVNRQIYAEAYLFPYLYNTFAGVHNGHLHEWVKSLTDTQRTSIKTIKRYHSGYVIYITDSQGVSISPGFWMDMPRIADWGLDGLKQIDVEVTLRKWGWDTDKDDMKRVLEESMTKLRKLVEFGHPGVVVDVFLQRRY</sequence>
<dbReference type="OrthoDB" id="5413827at2759"/>
<keyword evidence="3" id="KW-1185">Reference proteome</keyword>
<dbReference type="GeneID" id="54345793"/>
<dbReference type="Pfam" id="PF24864">
    <property type="entry name" value="DUF7730"/>
    <property type="match status" value="1"/>
</dbReference>